<keyword evidence="2" id="KW-1185">Reference proteome</keyword>
<reference evidence="1 2" key="1">
    <citation type="submission" date="2020-01" db="EMBL/GenBank/DDBJ databases">
        <title>Bacteria diversity of Porities sp.</title>
        <authorList>
            <person name="Wang G."/>
        </authorList>
    </citation>
    <scope>NUCLEOTIDE SEQUENCE [LARGE SCALE GENOMIC DNA]</scope>
    <source>
        <strain evidence="1 2">R33</strain>
    </source>
</reference>
<name>A0A6L9E7K4_9FLAO</name>
<protein>
    <submittedName>
        <fullName evidence="1">Uncharacterized protein</fullName>
    </submittedName>
</protein>
<proteinExistence type="predicted"/>
<accession>A0A6L9E7K4</accession>
<dbReference type="RefSeq" id="WP_161433336.1">
    <property type="nucleotide sequence ID" value="NZ_WXYO01000001.1"/>
</dbReference>
<dbReference type="Proteomes" id="UP000475249">
    <property type="component" value="Unassembled WGS sequence"/>
</dbReference>
<comment type="caution">
    <text evidence="1">The sequence shown here is derived from an EMBL/GenBank/DDBJ whole genome shotgun (WGS) entry which is preliminary data.</text>
</comment>
<organism evidence="1 2">
    <name type="scientific">Poritiphilus flavus</name>
    <dbReference type="NCBI Taxonomy" id="2697053"/>
    <lineage>
        <taxon>Bacteria</taxon>
        <taxon>Pseudomonadati</taxon>
        <taxon>Bacteroidota</taxon>
        <taxon>Flavobacteriia</taxon>
        <taxon>Flavobacteriales</taxon>
        <taxon>Flavobacteriaceae</taxon>
        <taxon>Poritiphilus</taxon>
    </lineage>
</organism>
<sequence length="84" mass="9944">MRVGTQYTGTVNRNGRLRVFTWGWNPNQHVIWHVVPVSTRRGGPQLDWDVEVERANSNQVTYWVNVENLTNQDVRFEMRYAILN</sequence>
<evidence type="ECO:0000313" key="2">
    <source>
        <dbReference type="Proteomes" id="UP000475249"/>
    </source>
</evidence>
<dbReference type="AlphaFoldDB" id="A0A6L9E7K4"/>
<gene>
    <name evidence="1" type="ORF">GTQ38_00875</name>
</gene>
<dbReference type="EMBL" id="WXYO01000001">
    <property type="protein sequence ID" value="NAS10533.1"/>
    <property type="molecule type" value="Genomic_DNA"/>
</dbReference>
<evidence type="ECO:0000313" key="1">
    <source>
        <dbReference type="EMBL" id="NAS10533.1"/>
    </source>
</evidence>